<sequence length="285" mass="33056">MLTSYTFLYLGYPFLQESFVQAVSDEKFKYEHTMRDRKRLVLRTPMPANEVDWWRKRSDRFEYMASKRFACIIGHVDVCVHVRLLKGMRRMDDGALLKDYDHPNQATILPLQTSVLKVENEDRRYIEQPSRPVEEDFPTKSDVFFLGAKFYGTLATVIGHAEDTVALKILVPNDEHYLTEPTFGRDIISEHKTRWIPAYVVAKKIGISSLALSKITSSLSVQLSPDKANLGLNLKFEAKQQKVVGYTRKTNNVWEYSSKAIDLLTEYKKQFPDFFRQLDKQAQQG</sequence>
<evidence type="ECO:0000259" key="2">
    <source>
        <dbReference type="Pfam" id="PF18334"/>
    </source>
</evidence>
<evidence type="ECO:0000259" key="1">
    <source>
        <dbReference type="Pfam" id="PF18332"/>
    </source>
</evidence>
<keyword evidence="4" id="KW-1185">Reference proteome</keyword>
<dbReference type="EMBL" id="MU620952">
    <property type="protein sequence ID" value="KAI8576633.1"/>
    <property type="molecule type" value="Genomic_DNA"/>
</dbReference>
<dbReference type="Pfam" id="PF18334">
    <property type="entry name" value="XRN1_D2_D3"/>
    <property type="match status" value="1"/>
</dbReference>
<dbReference type="InterPro" id="IPR041106">
    <property type="entry name" value="XRN1_D2_D3"/>
</dbReference>
<dbReference type="InterPro" id="IPR040992">
    <property type="entry name" value="XRN1_D1"/>
</dbReference>
<reference evidence="3" key="2">
    <citation type="journal article" date="2022" name="Proc. Natl. Acad. Sci. U.S.A.">
        <title>Diploid-dominant life cycles characterize the early evolution of Fungi.</title>
        <authorList>
            <person name="Amses K.R."/>
            <person name="Simmons D.R."/>
            <person name="Longcore J.E."/>
            <person name="Mondo S.J."/>
            <person name="Seto K."/>
            <person name="Jeronimo G.H."/>
            <person name="Bonds A.E."/>
            <person name="Quandt C.A."/>
            <person name="Davis W.J."/>
            <person name="Chang Y."/>
            <person name="Federici B.A."/>
            <person name="Kuo A."/>
            <person name="LaButti K."/>
            <person name="Pangilinan J."/>
            <person name="Andreopoulos W."/>
            <person name="Tritt A."/>
            <person name="Riley R."/>
            <person name="Hundley H."/>
            <person name="Johnson J."/>
            <person name="Lipzen A."/>
            <person name="Barry K."/>
            <person name="Lang B.F."/>
            <person name="Cuomo C.A."/>
            <person name="Buchler N.E."/>
            <person name="Grigoriev I.V."/>
            <person name="Spatafora J.W."/>
            <person name="Stajich J.E."/>
            <person name="James T.Y."/>
        </authorList>
    </citation>
    <scope>NUCLEOTIDE SEQUENCE</scope>
    <source>
        <strain evidence="3">AG</strain>
    </source>
</reference>
<proteinExistence type="predicted"/>
<feature type="domain" description="Exoribonuclease Xrn1 D2/D3" evidence="2">
    <location>
        <begin position="132"/>
        <end position="284"/>
    </location>
</feature>
<organism evidence="3 4">
    <name type="scientific">Umbelopsis ramanniana AG</name>
    <dbReference type="NCBI Taxonomy" id="1314678"/>
    <lineage>
        <taxon>Eukaryota</taxon>
        <taxon>Fungi</taxon>
        <taxon>Fungi incertae sedis</taxon>
        <taxon>Mucoromycota</taxon>
        <taxon>Mucoromycotina</taxon>
        <taxon>Umbelopsidomycetes</taxon>
        <taxon>Umbelopsidales</taxon>
        <taxon>Umbelopsidaceae</taxon>
        <taxon>Umbelopsis</taxon>
    </lineage>
</organism>
<evidence type="ECO:0000313" key="3">
    <source>
        <dbReference type="EMBL" id="KAI8576633.1"/>
    </source>
</evidence>
<dbReference type="Gene3D" id="2.170.260.40">
    <property type="match status" value="1"/>
</dbReference>
<dbReference type="Gene3D" id="2.30.30.30">
    <property type="match status" value="1"/>
</dbReference>
<gene>
    <name evidence="3" type="ORF">K450DRAFT_255976</name>
</gene>
<feature type="domain" description="5'-3' exoribonuclease 1 D1" evidence="1">
    <location>
        <begin position="8"/>
        <end position="128"/>
    </location>
</feature>
<dbReference type="Pfam" id="PF18332">
    <property type="entry name" value="XRN1_D1"/>
    <property type="match status" value="1"/>
</dbReference>
<dbReference type="AlphaFoldDB" id="A0AAD5HBX0"/>
<reference evidence="3" key="1">
    <citation type="submission" date="2021-06" db="EMBL/GenBank/DDBJ databases">
        <authorList>
            <consortium name="DOE Joint Genome Institute"/>
            <person name="Mondo S.J."/>
            <person name="Amses K.R."/>
            <person name="Simmons D.R."/>
            <person name="Longcore J.E."/>
            <person name="Seto K."/>
            <person name="Alves G.H."/>
            <person name="Bonds A.E."/>
            <person name="Quandt C.A."/>
            <person name="Davis W.J."/>
            <person name="Chang Y."/>
            <person name="Letcher P.M."/>
            <person name="Powell M.J."/>
            <person name="Kuo A."/>
            <person name="Labutti K."/>
            <person name="Pangilinan J."/>
            <person name="Andreopoulos W."/>
            <person name="Tritt A."/>
            <person name="Riley R."/>
            <person name="Hundley H."/>
            <person name="Johnson J."/>
            <person name="Lipzen A."/>
            <person name="Barry K."/>
            <person name="Berbee M.L."/>
            <person name="Buchler N.E."/>
            <person name="Grigoriev I.V."/>
            <person name="Spatafora J.W."/>
            <person name="Stajich J.E."/>
            <person name="James T.Y."/>
        </authorList>
    </citation>
    <scope>NUCLEOTIDE SEQUENCE</scope>
    <source>
        <strain evidence="3">AG</strain>
    </source>
</reference>
<dbReference type="GeneID" id="75916767"/>
<dbReference type="RefSeq" id="XP_051441637.1">
    <property type="nucleotide sequence ID" value="XM_051591424.1"/>
</dbReference>
<accession>A0AAD5HBX0</accession>
<name>A0AAD5HBX0_UMBRA</name>
<dbReference type="InterPro" id="IPR014722">
    <property type="entry name" value="Rib_uL2_dom2"/>
</dbReference>
<comment type="caution">
    <text evidence="3">The sequence shown here is derived from an EMBL/GenBank/DDBJ whole genome shotgun (WGS) entry which is preliminary data.</text>
</comment>
<dbReference type="Proteomes" id="UP001206595">
    <property type="component" value="Unassembled WGS sequence"/>
</dbReference>
<evidence type="ECO:0000313" key="4">
    <source>
        <dbReference type="Proteomes" id="UP001206595"/>
    </source>
</evidence>
<dbReference type="InterPro" id="IPR047007">
    <property type="entry name" value="XRN1_D1_sf"/>
</dbReference>
<protein>
    <submittedName>
        <fullName evidence="3">Uncharacterized protein</fullName>
    </submittedName>
</protein>